<dbReference type="InterPro" id="IPR025641">
    <property type="entry name" value="DUF4340"/>
</dbReference>
<gene>
    <name evidence="3" type="ORF">MOX91_02380</name>
</gene>
<accession>A0ABU4WHF4</accession>
<keyword evidence="1" id="KW-1133">Transmembrane helix</keyword>
<dbReference type="Proteomes" id="UP001275932">
    <property type="component" value="Unassembled WGS sequence"/>
</dbReference>
<feature type="domain" description="DUF4340" evidence="2">
    <location>
        <begin position="363"/>
        <end position="530"/>
    </location>
</feature>
<keyword evidence="1" id="KW-0472">Membrane</keyword>
<sequence>MRFKLTIILLAANILMLLSLWYLEHTPSLNIIRDGGGFADFSYLEITGKNLDKPRILKFENNRWRIVSPIEWSANFYALSRIRNQLEFLDKETSFEADDLKKHGQSLADYGLEDPVLTFRYGDGKNMRELKIGKNTPVGDKVYMQDVSSGRIIVADKTLAENLSNDIDLLRGQNVFEIPRFEISSFSIRLPLGDSKIPLRSDLRRVGLVKDGDSWNFETPIVAHADTGEVNAFLDMLESVTARSFAPPNAVNTGLDVANLPTSITLQGTNRKQTLFLGSLLPNGTLRYARLDENPTVFMVDASLFKNLGKIQTDLRDKAFLKFDELNLDEIDISSAASSVKLKKIKIGEWDAIGKNSSGALETVPADFVLVNSIISKLKSVRAREFVTDARGEDAKRFGFDAPTLKISLRQSNGAVQTLVAGLPFNSSESEMVYVSMAGSPSVYGISPNVLRGIPSDILSCKSRVLSVLPEKAEVRKVILSEVGGKVLFEMAQDGSGWKNALSSLPDADRSSAVKILDAVKKFVVLKYLDAPFGEDGVKIGGGGFAWKYRLSAEIAMAGTGGSKTELKSWLFSGRAGGRTQYGASFEPKSVFEIPQNLIDALSFFIIEKNEPEIFKTPAPKPLEHQDVKN</sequence>
<feature type="transmembrane region" description="Helical" evidence="1">
    <location>
        <begin position="7"/>
        <end position="23"/>
    </location>
</feature>
<feature type="domain" description="DUF4340" evidence="2">
    <location>
        <begin position="64"/>
        <end position="252"/>
    </location>
</feature>
<dbReference type="EMBL" id="JALBUT010000002">
    <property type="protein sequence ID" value="MDX8415030.1"/>
    <property type="molecule type" value="Genomic_DNA"/>
</dbReference>
<evidence type="ECO:0000313" key="4">
    <source>
        <dbReference type="Proteomes" id="UP001275932"/>
    </source>
</evidence>
<keyword evidence="1" id="KW-0812">Transmembrane</keyword>
<dbReference type="Pfam" id="PF14238">
    <property type="entry name" value="DUF4340"/>
    <property type="match status" value="2"/>
</dbReference>
<dbReference type="RefSeq" id="WP_370396475.1">
    <property type="nucleotide sequence ID" value="NZ_JALBUT010000002.1"/>
</dbReference>
<evidence type="ECO:0000256" key="1">
    <source>
        <dbReference type="SAM" id="Phobius"/>
    </source>
</evidence>
<organism evidence="3 4">
    <name type="scientific">Intestinicryptomonas porci</name>
    <dbReference type="NCBI Taxonomy" id="2926320"/>
    <lineage>
        <taxon>Bacteria</taxon>
        <taxon>Pseudomonadati</taxon>
        <taxon>Verrucomicrobiota</taxon>
        <taxon>Opitutia</taxon>
        <taxon>Opitutales</taxon>
        <taxon>Intestinicryptomonaceae</taxon>
        <taxon>Intestinicryptomonas</taxon>
    </lineage>
</organism>
<evidence type="ECO:0000259" key="2">
    <source>
        <dbReference type="Pfam" id="PF14238"/>
    </source>
</evidence>
<comment type="caution">
    <text evidence="3">The sequence shown here is derived from an EMBL/GenBank/DDBJ whole genome shotgun (WGS) entry which is preliminary data.</text>
</comment>
<name>A0ABU4WHF4_9BACT</name>
<reference evidence="3 4" key="1">
    <citation type="submission" date="2022-03" db="EMBL/GenBank/DDBJ databases">
        <title>Novel taxa within the pig intestine.</title>
        <authorList>
            <person name="Wylensek D."/>
            <person name="Bishof K."/>
            <person name="Afrizal A."/>
            <person name="Clavel T."/>
        </authorList>
    </citation>
    <scope>NUCLEOTIDE SEQUENCE [LARGE SCALE GENOMIC DNA]</scope>
    <source>
        <strain evidence="3 4">CLA-KB-P66</strain>
    </source>
</reference>
<evidence type="ECO:0000313" key="3">
    <source>
        <dbReference type="EMBL" id="MDX8415030.1"/>
    </source>
</evidence>
<keyword evidence="4" id="KW-1185">Reference proteome</keyword>
<protein>
    <submittedName>
        <fullName evidence="3">DUF4340 domain-containing protein</fullName>
    </submittedName>
</protein>
<proteinExistence type="predicted"/>